<protein>
    <recommendedName>
        <fullName evidence="8">DNA polymerase</fullName>
        <ecNumber evidence="8">2.7.7.7</ecNumber>
    </recommendedName>
</protein>
<dbReference type="InterPro" id="IPR036397">
    <property type="entry name" value="RNaseH_sf"/>
</dbReference>
<dbReference type="PANTHER" id="PTHR33568">
    <property type="entry name" value="DNA POLYMERASE"/>
    <property type="match status" value="1"/>
</dbReference>
<dbReference type="InterPro" id="IPR012337">
    <property type="entry name" value="RNaseH-like_sf"/>
</dbReference>
<dbReference type="InterPro" id="IPR006172">
    <property type="entry name" value="DNA-dir_DNA_pol_B"/>
</dbReference>
<dbReference type="PROSITE" id="PS00116">
    <property type="entry name" value="DNA_POLYMERASE_B"/>
    <property type="match status" value="1"/>
</dbReference>
<accession>A0A896YT11</accession>
<dbReference type="SMART" id="SM00486">
    <property type="entry name" value="POLBc"/>
    <property type="match status" value="1"/>
</dbReference>
<dbReference type="GO" id="GO:0006260">
    <property type="term" value="P:DNA replication"/>
    <property type="evidence" value="ECO:0007669"/>
    <property type="project" value="UniProtKB-KW"/>
</dbReference>
<dbReference type="GO" id="GO:0000166">
    <property type="term" value="F:nucleotide binding"/>
    <property type="evidence" value="ECO:0007669"/>
    <property type="project" value="InterPro"/>
</dbReference>
<dbReference type="PRINTS" id="PR00106">
    <property type="entry name" value="DNAPOLB"/>
</dbReference>
<dbReference type="GO" id="GO:0003677">
    <property type="term" value="F:DNA binding"/>
    <property type="evidence" value="ECO:0007669"/>
    <property type="project" value="UniProtKB-KW"/>
</dbReference>
<evidence type="ECO:0000256" key="5">
    <source>
        <dbReference type="ARBA" id="ARBA00022932"/>
    </source>
</evidence>
<keyword evidence="10" id="KW-0496">Mitochondrion</keyword>
<sequence>MNLYLNHKNIIKSIVSQVYTEILKITKTDDTKIFIIGRFKYTDGSIVSLHNGQIVSLNNQFVKRYSEFVKYILDSKSNDYSIALTGKEISHIFFNFFIVPKGSEEKYSKWDNLDNRKSIKAVELEKFNVNKKVYLLPANNNYISWGTSLSDSIISIKFQNISGVVKIEKSENQNKVTLIQGNDTLISFIDYSFKDEIFIREFDSGVKFYIKDSKVILMVKPNKTEFIKKLEIEQRTSVRRIGTLDIETIVKDGVHTPYLFAFYDGLKSYSWFENDSAKLFDHILNRKYYGYTIYAHNLSRFDIVFLFKHIAQLSAKGFKVEYVKKDDKIISIKIINIDSKISITLKDSILLLPISLAKLAKQFNLEKGKLVEPVYIGESHEEYKSSDLSHYNKDIERIDDFNVWKNQVAAYCIQDCVALYDVLVKFSELIFDKFSLDINKYPTTPSLAFAIYRTHYIKDGLIPVTKGNVYNFVRGSYTGGSTEMYKPNAIGKEIYCYDVNSLYPSVMAHNMYPTGQIFQFEGDPTILNNTYWIGEAKVETKKDLYQPYLQIHHKTKGGMRTVAPNGKFNMIIHSTEYENAIKDYNISVSNGYLFGSQSGIFLNYVLEMYKLRQEYTKDQPMNLIAKLLLNSLYGRFGMQPQVQKHLFTNFEGIEELSAKVEIVDYIEIDNDLFFVTYAPSKSKDLNSSAHKGKSSGVSVSIASAVTAYARIYMSSFKNNPNFNLYYTDTDSIFIDSQLPASFVNNDQNYKLIITRPLIPKIFQILK</sequence>
<dbReference type="Pfam" id="PF03175">
    <property type="entry name" value="DNA_pol_B_2"/>
    <property type="match status" value="1"/>
</dbReference>
<dbReference type="EC" id="2.7.7.7" evidence="8"/>
<keyword evidence="5 8" id="KW-0239">DNA-directed DNA polymerase</keyword>
<name>A0A896YT11_9AGAM</name>
<evidence type="ECO:0000256" key="2">
    <source>
        <dbReference type="ARBA" id="ARBA00022679"/>
    </source>
</evidence>
<keyword evidence="4 8" id="KW-0235">DNA replication</keyword>
<keyword evidence="3 8" id="KW-0548">Nucleotidyltransferase</keyword>
<dbReference type="InterPro" id="IPR017964">
    <property type="entry name" value="DNA-dir_DNA_pol_B_CS"/>
</dbReference>
<comment type="catalytic activity">
    <reaction evidence="7 8">
        <text>DNA(n) + a 2'-deoxyribonucleoside 5'-triphosphate = DNA(n+1) + diphosphate</text>
        <dbReference type="Rhea" id="RHEA:22508"/>
        <dbReference type="Rhea" id="RHEA-COMP:17339"/>
        <dbReference type="Rhea" id="RHEA-COMP:17340"/>
        <dbReference type="ChEBI" id="CHEBI:33019"/>
        <dbReference type="ChEBI" id="CHEBI:61560"/>
        <dbReference type="ChEBI" id="CHEBI:173112"/>
        <dbReference type="EC" id="2.7.7.7"/>
    </reaction>
</comment>
<proteinExistence type="inferred from homology"/>
<evidence type="ECO:0000256" key="7">
    <source>
        <dbReference type="ARBA" id="ARBA00049244"/>
    </source>
</evidence>
<dbReference type="Gene3D" id="3.90.1600.10">
    <property type="entry name" value="Palm domain of DNA polymerase"/>
    <property type="match status" value="2"/>
</dbReference>
<dbReference type="Gene3D" id="3.30.420.10">
    <property type="entry name" value="Ribonuclease H-like superfamily/Ribonuclease H"/>
    <property type="match status" value="1"/>
</dbReference>
<keyword evidence="6 8" id="KW-0238">DNA-binding</keyword>
<dbReference type="InterPro" id="IPR023211">
    <property type="entry name" value="DNA_pol_palm_dom_sf"/>
</dbReference>
<dbReference type="InterPro" id="IPR004868">
    <property type="entry name" value="DNA-dir_DNA_pol_B_mt/vir"/>
</dbReference>
<reference evidence="10" key="1">
    <citation type="journal article" date="2020" name="Comput. Struct. Biotechnol. J.">
        <title>The mitogenomes of two saprophytic Boletales species (Coniophora) reveals intron dynamics and accumulation of plasmid-derived and non-conserved genes.</title>
        <authorList>
            <person name="Wu P."/>
            <person name="Bao Z."/>
            <person name="Tu W."/>
            <person name="Li L."/>
            <person name="Xiong C."/>
            <person name="Jin X."/>
            <person name="Li P."/>
            <person name="Gui M."/>
            <person name="Huang W."/>
            <person name="Li Q."/>
        </authorList>
    </citation>
    <scope>NUCLEOTIDE SEQUENCE</scope>
</reference>
<feature type="domain" description="DNA-directed DNA polymerase family B mitochondria/virus" evidence="9">
    <location>
        <begin position="285"/>
        <end position="719"/>
    </location>
</feature>
<evidence type="ECO:0000259" key="9">
    <source>
        <dbReference type="Pfam" id="PF03175"/>
    </source>
</evidence>
<evidence type="ECO:0000256" key="3">
    <source>
        <dbReference type="ARBA" id="ARBA00022695"/>
    </source>
</evidence>
<evidence type="ECO:0000256" key="4">
    <source>
        <dbReference type="ARBA" id="ARBA00022705"/>
    </source>
</evidence>
<geneLocation type="mitochondrion" evidence="10"/>
<evidence type="ECO:0000256" key="6">
    <source>
        <dbReference type="ARBA" id="ARBA00023125"/>
    </source>
</evidence>
<dbReference type="SUPFAM" id="SSF56672">
    <property type="entry name" value="DNA/RNA polymerases"/>
    <property type="match status" value="1"/>
</dbReference>
<dbReference type="EMBL" id="MT375016">
    <property type="protein sequence ID" value="QSE34020.1"/>
    <property type="molecule type" value="Genomic_DNA"/>
</dbReference>
<evidence type="ECO:0000256" key="8">
    <source>
        <dbReference type="RuleBase" id="RU000442"/>
    </source>
</evidence>
<evidence type="ECO:0000256" key="1">
    <source>
        <dbReference type="ARBA" id="ARBA00005755"/>
    </source>
</evidence>
<organism evidence="10">
    <name type="scientific">Coniophora puteana</name>
    <dbReference type="NCBI Taxonomy" id="80637"/>
    <lineage>
        <taxon>Eukaryota</taxon>
        <taxon>Fungi</taxon>
        <taxon>Dikarya</taxon>
        <taxon>Basidiomycota</taxon>
        <taxon>Agaricomycotina</taxon>
        <taxon>Agaricomycetes</taxon>
        <taxon>Agaricomycetidae</taxon>
        <taxon>Boletales</taxon>
        <taxon>Coniophorineae</taxon>
        <taxon>Coniophoraceae</taxon>
        <taxon>Coniophora</taxon>
    </lineage>
</organism>
<dbReference type="AlphaFoldDB" id="A0A896YT11"/>
<keyword evidence="2 8" id="KW-0808">Transferase</keyword>
<comment type="similarity">
    <text evidence="1 8">Belongs to the DNA polymerase type-B family.</text>
</comment>
<gene>
    <name evidence="10" type="primary">orf767</name>
</gene>
<dbReference type="PANTHER" id="PTHR33568:SF3">
    <property type="entry name" value="DNA-DIRECTED DNA POLYMERASE"/>
    <property type="match status" value="1"/>
</dbReference>
<dbReference type="InterPro" id="IPR043502">
    <property type="entry name" value="DNA/RNA_pol_sf"/>
</dbReference>
<evidence type="ECO:0000313" key="10">
    <source>
        <dbReference type="EMBL" id="QSE34020.1"/>
    </source>
</evidence>
<dbReference type="GO" id="GO:0003887">
    <property type="term" value="F:DNA-directed DNA polymerase activity"/>
    <property type="evidence" value="ECO:0007669"/>
    <property type="project" value="UniProtKB-KW"/>
</dbReference>
<dbReference type="SUPFAM" id="SSF53098">
    <property type="entry name" value="Ribonuclease H-like"/>
    <property type="match status" value="1"/>
</dbReference>
<dbReference type="Gene3D" id="1.10.287.690">
    <property type="entry name" value="Helix hairpin bin"/>
    <property type="match status" value="1"/>
</dbReference>